<name>A0A1C4YMP0_MICEC</name>
<dbReference type="InterPro" id="IPR013022">
    <property type="entry name" value="Xyl_isomerase-like_TIM-brl"/>
</dbReference>
<dbReference type="Proteomes" id="UP000198253">
    <property type="component" value="Chromosome I"/>
</dbReference>
<keyword evidence="3" id="KW-1185">Reference proteome</keyword>
<dbReference type="InterPro" id="IPR036237">
    <property type="entry name" value="Xyl_isomerase-like_sf"/>
</dbReference>
<dbReference type="Pfam" id="PF01261">
    <property type="entry name" value="AP_endonuc_2"/>
    <property type="match status" value="1"/>
</dbReference>
<protein>
    <submittedName>
        <fullName evidence="2">Sugar phosphate isomerase/epimerase</fullName>
    </submittedName>
</protein>
<reference evidence="3" key="1">
    <citation type="submission" date="2016-06" db="EMBL/GenBank/DDBJ databases">
        <authorList>
            <person name="Varghese N."/>
            <person name="Submissions Spin"/>
        </authorList>
    </citation>
    <scope>NUCLEOTIDE SEQUENCE [LARGE SCALE GENOMIC DNA]</scope>
    <source>
        <strain evidence="3">DSM 43816</strain>
    </source>
</reference>
<dbReference type="GO" id="GO:0016853">
    <property type="term" value="F:isomerase activity"/>
    <property type="evidence" value="ECO:0007669"/>
    <property type="project" value="UniProtKB-KW"/>
</dbReference>
<dbReference type="Gene3D" id="3.20.20.150">
    <property type="entry name" value="Divalent-metal-dependent TIM barrel enzymes"/>
    <property type="match status" value="1"/>
</dbReference>
<keyword evidence="2" id="KW-0413">Isomerase</keyword>
<feature type="domain" description="Xylose isomerase-like TIM barrel" evidence="1">
    <location>
        <begin position="53"/>
        <end position="273"/>
    </location>
</feature>
<dbReference type="RefSeq" id="WP_088983117.1">
    <property type="nucleotide sequence ID" value="NZ_LT607413.1"/>
</dbReference>
<organism evidence="2 3">
    <name type="scientific">Micromonospora echinospora</name>
    <name type="common">Micromonospora purpurea</name>
    <dbReference type="NCBI Taxonomy" id="1877"/>
    <lineage>
        <taxon>Bacteria</taxon>
        <taxon>Bacillati</taxon>
        <taxon>Actinomycetota</taxon>
        <taxon>Actinomycetes</taxon>
        <taxon>Micromonosporales</taxon>
        <taxon>Micromonosporaceae</taxon>
        <taxon>Micromonospora</taxon>
    </lineage>
</organism>
<dbReference type="PANTHER" id="PTHR12110:SF21">
    <property type="entry name" value="XYLOSE ISOMERASE-LIKE TIM BARREL DOMAIN-CONTAINING PROTEIN"/>
    <property type="match status" value="1"/>
</dbReference>
<accession>A0A1C4YMP0</accession>
<dbReference type="EMBL" id="LT607413">
    <property type="protein sequence ID" value="SCF21917.1"/>
    <property type="molecule type" value="Genomic_DNA"/>
</dbReference>
<evidence type="ECO:0000313" key="3">
    <source>
        <dbReference type="Proteomes" id="UP000198253"/>
    </source>
</evidence>
<sequence length="328" mass="36504">MKPQPFRQHDQRVVRAFVEARRGHTAAEPRLKFGWSNWGFGTEDLATTAARLERNDVRYVELHGNLYSPDLGYRPDETLRVLGDHGITVSGVCGMVTPDQEFAHNLPHVRARAIEYFRRQAEFTAAVGGSYLLFGAGSVGRPTAFDSYELERSAQTMRLVADDFAAAGIRGAVEPIRPEETSVVHTFAEALRLLDLVDHHAIAHINGDLYHMLSGELHIGATLLDHGDRMINLHLADTNRRALGHGLLDLDVVIMALYAVGYQRGDNYCSAEPLGAGGNPYAAMNLPPQPERLDELVRDTVRTFREREDEVLGASDEELYALYQIDSE</sequence>
<dbReference type="OrthoDB" id="9801426at2"/>
<dbReference type="PANTHER" id="PTHR12110">
    <property type="entry name" value="HYDROXYPYRUVATE ISOMERASE"/>
    <property type="match status" value="1"/>
</dbReference>
<evidence type="ECO:0000313" key="2">
    <source>
        <dbReference type="EMBL" id="SCF21917.1"/>
    </source>
</evidence>
<evidence type="ECO:0000259" key="1">
    <source>
        <dbReference type="Pfam" id="PF01261"/>
    </source>
</evidence>
<dbReference type="InterPro" id="IPR050312">
    <property type="entry name" value="IolE/XylAMocC-like"/>
</dbReference>
<dbReference type="InParanoid" id="A0A1C4YMP0"/>
<dbReference type="AlphaFoldDB" id="A0A1C4YMP0"/>
<gene>
    <name evidence="2" type="ORF">GA0070618_4151</name>
</gene>
<dbReference type="SUPFAM" id="SSF51658">
    <property type="entry name" value="Xylose isomerase-like"/>
    <property type="match status" value="1"/>
</dbReference>
<proteinExistence type="predicted"/>